<feature type="domain" description="RsdA/BaiN/AoA(So)-like insert" evidence="5">
    <location>
        <begin position="195"/>
        <end position="351"/>
    </location>
</feature>
<evidence type="ECO:0000313" key="7">
    <source>
        <dbReference type="Proteomes" id="UP000273143"/>
    </source>
</evidence>
<dbReference type="PANTHER" id="PTHR42887">
    <property type="entry name" value="OS12G0638800 PROTEIN"/>
    <property type="match status" value="1"/>
</dbReference>
<evidence type="ECO:0000313" key="6">
    <source>
        <dbReference type="EMBL" id="AZS50921.1"/>
    </source>
</evidence>
<dbReference type="Gene3D" id="3.50.50.60">
    <property type="entry name" value="FAD/NAD(P)-binding domain"/>
    <property type="match status" value="1"/>
</dbReference>
<gene>
    <name evidence="6" type="ORF">DM558_09070</name>
</gene>
<keyword evidence="3" id="KW-0274">FAD</keyword>
<evidence type="ECO:0000256" key="2">
    <source>
        <dbReference type="ARBA" id="ARBA00022630"/>
    </source>
</evidence>
<evidence type="ECO:0000259" key="4">
    <source>
        <dbReference type="Pfam" id="PF03486"/>
    </source>
</evidence>
<evidence type="ECO:0000259" key="5">
    <source>
        <dbReference type="Pfam" id="PF22780"/>
    </source>
</evidence>
<organism evidence="6 7">
    <name type="scientific">Entomomonas moraniae</name>
    <dbReference type="NCBI Taxonomy" id="2213226"/>
    <lineage>
        <taxon>Bacteria</taxon>
        <taxon>Pseudomonadati</taxon>
        <taxon>Pseudomonadota</taxon>
        <taxon>Gammaproteobacteria</taxon>
        <taxon>Pseudomonadales</taxon>
        <taxon>Pseudomonadaceae</taxon>
        <taxon>Entomomonas</taxon>
    </lineage>
</organism>
<dbReference type="InterPro" id="IPR057661">
    <property type="entry name" value="RsdA/BaiN/AoA(So)_Rossmann"/>
</dbReference>
<proteinExistence type="predicted"/>
<evidence type="ECO:0000256" key="3">
    <source>
        <dbReference type="ARBA" id="ARBA00022827"/>
    </source>
</evidence>
<dbReference type="Pfam" id="PF03486">
    <property type="entry name" value="HI0933_like"/>
    <property type="match status" value="1"/>
</dbReference>
<dbReference type="Gene3D" id="2.40.30.10">
    <property type="entry name" value="Translation factors"/>
    <property type="match status" value="1"/>
</dbReference>
<sequence length="411" mass="45279">MTNDKNSPSVAIIGAGPAGLMAAEVISQQGITVHVFDRMPSVARKFLLAGIGGLNITHSEPYEQFCERYLPKHSLTPFLQIFGVEQLLQWCHGLGIDTFIGSSGRIFPKEMKAAPLLRAWLKRLRQQGVQFHLKHTWQGWDKDHHLVFQSSEGISCIAPDATLLALGGASYPRLGSDGTWINDLQTLSIQCNPWQPANCGFETAPWSAIFTERYAGIPVKAIACYFVDKQGNHHHKLGEIMLTRYGVEGSAIYALSQALRETINQQGSVTLYLDLFPKLTRQELQAKLTKPQSKQSLSNFLRKQINLKDIKMGLVRELASESLQDITTLADKLKAIPLTLTKPRPIAEAISSAGGICLNELNNQLMLKKHSGVFCAGEMLDWEAPTGGYLLTGCFSTGYCAGLGIIDWLAK</sequence>
<evidence type="ECO:0000256" key="1">
    <source>
        <dbReference type="ARBA" id="ARBA00001974"/>
    </source>
</evidence>
<dbReference type="KEGG" id="emo:DM558_09070"/>
<dbReference type="InterPro" id="IPR055178">
    <property type="entry name" value="RsdA/BaiN/AoA(So)-like_dom"/>
</dbReference>
<dbReference type="SUPFAM" id="SSF51905">
    <property type="entry name" value="FAD/NAD(P)-binding domain"/>
    <property type="match status" value="1"/>
</dbReference>
<keyword evidence="7" id="KW-1185">Reference proteome</keyword>
<dbReference type="EMBL" id="CP029822">
    <property type="protein sequence ID" value="AZS50921.1"/>
    <property type="molecule type" value="Genomic_DNA"/>
</dbReference>
<dbReference type="SUPFAM" id="SSF160996">
    <property type="entry name" value="HI0933 insert domain-like"/>
    <property type="match status" value="1"/>
</dbReference>
<dbReference type="RefSeq" id="WP_127163603.1">
    <property type="nucleotide sequence ID" value="NZ_CP029822.1"/>
</dbReference>
<dbReference type="InterPro" id="IPR036188">
    <property type="entry name" value="FAD/NAD-bd_sf"/>
</dbReference>
<name>A0A3Q9JJG0_9GAMM</name>
<dbReference type="InterPro" id="IPR004792">
    <property type="entry name" value="BaiN-like"/>
</dbReference>
<dbReference type="InterPro" id="IPR023166">
    <property type="entry name" value="BaiN-like_dom_sf"/>
</dbReference>
<keyword evidence="2" id="KW-0285">Flavoprotein</keyword>
<feature type="domain" description="RsdA/BaiN/AoA(So)-like Rossmann fold-like" evidence="4">
    <location>
        <begin position="9"/>
        <end position="402"/>
    </location>
</feature>
<dbReference type="Gene3D" id="1.10.8.260">
    <property type="entry name" value="HI0933 insert domain-like"/>
    <property type="match status" value="1"/>
</dbReference>
<protein>
    <submittedName>
        <fullName evidence="6">TIGR03862 family flavoprotein</fullName>
    </submittedName>
</protein>
<dbReference type="Pfam" id="PF22780">
    <property type="entry name" value="HI0933_like_1st"/>
    <property type="match status" value="1"/>
</dbReference>
<comment type="cofactor">
    <cofactor evidence="1">
        <name>FAD</name>
        <dbReference type="ChEBI" id="CHEBI:57692"/>
    </cofactor>
</comment>
<dbReference type="Proteomes" id="UP000273143">
    <property type="component" value="Chromosome"/>
</dbReference>
<dbReference type="PANTHER" id="PTHR42887:SF1">
    <property type="entry name" value="BLR3961 PROTEIN"/>
    <property type="match status" value="1"/>
</dbReference>
<dbReference type="NCBIfam" id="TIGR03862">
    <property type="entry name" value="flavo_PP4765"/>
    <property type="match status" value="1"/>
</dbReference>
<dbReference type="AlphaFoldDB" id="A0A3Q9JJG0"/>
<accession>A0A3Q9JJG0</accession>
<reference evidence="7" key="1">
    <citation type="submission" date="2018-06" db="EMBL/GenBank/DDBJ databases">
        <title>Complete genome of Pseudomonas insecticola strain QZS01.</title>
        <authorList>
            <person name="Wang J."/>
            <person name="Su Q."/>
        </authorList>
    </citation>
    <scope>NUCLEOTIDE SEQUENCE [LARGE SCALE GENOMIC DNA]</scope>
    <source>
        <strain evidence="7">QZS01</strain>
    </source>
</reference>
<dbReference type="PRINTS" id="PR00420">
    <property type="entry name" value="RNGMNOXGNASE"/>
</dbReference>
<dbReference type="InterPro" id="IPR022460">
    <property type="entry name" value="Flavoprotein_PP4765"/>
</dbReference>
<dbReference type="NCBIfam" id="TIGR00275">
    <property type="entry name" value="aminoacetone oxidase family FAD-binding enzyme"/>
    <property type="match status" value="1"/>
</dbReference>